<protein>
    <recommendedName>
        <fullName evidence="7">Phosphate-specific transport system accessory protein PhoU</fullName>
    </recommendedName>
</protein>
<dbReference type="InterPro" id="IPR038078">
    <property type="entry name" value="PhoU-like_sf"/>
</dbReference>
<dbReference type="Proteomes" id="UP000271573">
    <property type="component" value="Chromosome"/>
</dbReference>
<evidence type="ECO:0000256" key="1">
    <source>
        <dbReference type="ARBA" id="ARBA00004496"/>
    </source>
</evidence>
<dbReference type="AlphaFoldDB" id="A0A3G9IDI9"/>
<evidence type="ECO:0000256" key="7">
    <source>
        <dbReference type="PIRNR" id="PIRNR003107"/>
    </source>
</evidence>
<dbReference type="GO" id="GO:0045936">
    <property type="term" value="P:negative regulation of phosphate metabolic process"/>
    <property type="evidence" value="ECO:0007669"/>
    <property type="project" value="InterPro"/>
</dbReference>
<dbReference type="Gene3D" id="1.20.58.220">
    <property type="entry name" value="Phosphate transport system protein phou homolog 2, domain 2"/>
    <property type="match status" value="1"/>
</dbReference>
<dbReference type="RefSeq" id="WP_125567888.1">
    <property type="nucleotide sequence ID" value="NZ_AP019307.1"/>
</dbReference>
<dbReference type="EMBL" id="AP019307">
    <property type="protein sequence ID" value="BBH17040.1"/>
    <property type="molecule type" value="Genomic_DNA"/>
</dbReference>
<accession>A0A3G9IDI9</accession>
<dbReference type="InterPro" id="IPR026022">
    <property type="entry name" value="PhoU_dom"/>
</dbReference>
<comment type="similarity">
    <text evidence="2 7">Belongs to the PhoU family.</text>
</comment>
<feature type="domain" description="PhoU" evidence="8">
    <location>
        <begin position="20"/>
        <end position="103"/>
    </location>
</feature>
<evidence type="ECO:0000256" key="3">
    <source>
        <dbReference type="ARBA" id="ARBA00011738"/>
    </source>
</evidence>
<evidence type="ECO:0000256" key="2">
    <source>
        <dbReference type="ARBA" id="ARBA00008107"/>
    </source>
</evidence>
<dbReference type="OrthoDB" id="9814256at2"/>
<feature type="domain" description="PhoU" evidence="8">
    <location>
        <begin position="121"/>
        <end position="204"/>
    </location>
</feature>
<dbReference type="GO" id="GO:0005737">
    <property type="term" value="C:cytoplasm"/>
    <property type="evidence" value="ECO:0007669"/>
    <property type="project" value="UniProtKB-SubCell"/>
</dbReference>
<gene>
    <name evidence="9" type="primary">phoU</name>
    <name evidence="9" type="ORF">Back2_13270</name>
</gene>
<dbReference type="PANTHER" id="PTHR42930">
    <property type="entry name" value="PHOSPHATE-SPECIFIC TRANSPORT SYSTEM ACCESSORY PROTEIN PHOU"/>
    <property type="match status" value="1"/>
</dbReference>
<comment type="subcellular location">
    <subcellularLocation>
        <location evidence="1 7">Cytoplasm</location>
    </subcellularLocation>
</comment>
<dbReference type="GO" id="GO:0030643">
    <property type="term" value="P:intracellular phosphate ion homeostasis"/>
    <property type="evidence" value="ECO:0007669"/>
    <property type="project" value="InterPro"/>
</dbReference>
<proteinExistence type="inferred from homology"/>
<sequence length="214" mass="23350">MTYVFQSQIDSVLTDLAGVCREVETLVRDATEALLTARADIAERVIDADGGIDAARQNVEDAALEILSLQAPVATNLRIIVAALAIVTDLDRMGDLAVHVAKIARLRTPVVAVPDVVRPIIEQMAEVAEKMVALTARVIDDRDLALAEDLREHDDVMDELRRETFQRVLAGEWSGGVEAAVDMALLSRYYERIADHAVAVADRVHFIVTGENPA</sequence>
<comment type="subunit">
    <text evidence="3 7">Homodimer.</text>
</comment>
<evidence type="ECO:0000256" key="5">
    <source>
        <dbReference type="ARBA" id="ARBA00022490"/>
    </source>
</evidence>
<dbReference type="Pfam" id="PF01895">
    <property type="entry name" value="PhoU"/>
    <property type="match status" value="2"/>
</dbReference>
<dbReference type="InterPro" id="IPR028366">
    <property type="entry name" value="PhoU"/>
</dbReference>
<organism evidence="9 10">
    <name type="scientific">Nocardioides baekrokdamisoli</name>
    <dbReference type="NCBI Taxonomy" id="1804624"/>
    <lineage>
        <taxon>Bacteria</taxon>
        <taxon>Bacillati</taxon>
        <taxon>Actinomycetota</taxon>
        <taxon>Actinomycetes</taxon>
        <taxon>Propionibacteriales</taxon>
        <taxon>Nocardioidaceae</taxon>
        <taxon>Nocardioides</taxon>
    </lineage>
</organism>
<dbReference type="PANTHER" id="PTHR42930:SF3">
    <property type="entry name" value="PHOSPHATE-SPECIFIC TRANSPORT SYSTEM ACCESSORY PROTEIN PHOU"/>
    <property type="match status" value="1"/>
</dbReference>
<name>A0A3G9IDI9_9ACTN</name>
<evidence type="ECO:0000256" key="6">
    <source>
        <dbReference type="ARBA" id="ARBA00022592"/>
    </source>
</evidence>
<comment type="function">
    <text evidence="7">Plays a role in the regulation of phosphate uptake.</text>
</comment>
<reference evidence="9 10" key="1">
    <citation type="submission" date="2018-11" db="EMBL/GenBank/DDBJ databases">
        <title>Complete genome sequence of Nocardioides baekrokdamisoli strain KCTC 39748.</title>
        <authorList>
            <person name="Kang S.W."/>
            <person name="Lee K.C."/>
            <person name="Kim K.K."/>
            <person name="Kim J.S."/>
            <person name="Kim D.S."/>
            <person name="Ko S.H."/>
            <person name="Yang S.H."/>
            <person name="Shin Y.K."/>
            <person name="Lee J.S."/>
        </authorList>
    </citation>
    <scope>NUCLEOTIDE SEQUENCE [LARGE SCALE GENOMIC DNA]</scope>
    <source>
        <strain evidence="9 10">KCTC 39748</strain>
    </source>
</reference>
<keyword evidence="10" id="KW-1185">Reference proteome</keyword>
<evidence type="ECO:0000313" key="10">
    <source>
        <dbReference type="Proteomes" id="UP000271573"/>
    </source>
</evidence>
<dbReference type="SUPFAM" id="SSF109755">
    <property type="entry name" value="PhoU-like"/>
    <property type="match status" value="1"/>
</dbReference>
<evidence type="ECO:0000259" key="8">
    <source>
        <dbReference type="Pfam" id="PF01895"/>
    </source>
</evidence>
<keyword evidence="4 7" id="KW-0813">Transport</keyword>
<keyword evidence="5 7" id="KW-0963">Cytoplasm</keyword>
<keyword evidence="6 7" id="KW-0592">Phosphate transport</keyword>
<dbReference type="KEGG" id="nbe:Back2_13270"/>
<dbReference type="FunFam" id="1.20.58.220:FF:000004">
    <property type="entry name" value="Phosphate-specific transport system accessory protein PhoU"/>
    <property type="match status" value="1"/>
</dbReference>
<evidence type="ECO:0000313" key="9">
    <source>
        <dbReference type="EMBL" id="BBH17040.1"/>
    </source>
</evidence>
<dbReference type="NCBIfam" id="TIGR02135">
    <property type="entry name" value="phoU_full"/>
    <property type="match status" value="1"/>
</dbReference>
<dbReference type="PIRSF" id="PIRSF003107">
    <property type="entry name" value="PhoU"/>
    <property type="match status" value="1"/>
</dbReference>
<dbReference type="GO" id="GO:0006817">
    <property type="term" value="P:phosphate ion transport"/>
    <property type="evidence" value="ECO:0007669"/>
    <property type="project" value="UniProtKB-KW"/>
</dbReference>
<evidence type="ECO:0000256" key="4">
    <source>
        <dbReference type="ARBA" id="ARBA00022448"/>
    </source>
</evidence>